<keyword evidence="8" id="KW-0472">Membrane</keyword>
<evidence type="ECO:0000256" key="1">
    <source>
        <dbReference type="ARBA" id="ARBA00004370"/>
    </source>
</evidence>
<keyword evidence="4" id="KW-0963">Cytoplasm</keyword>
<organism evidence="10 11">
    <name type="scientific">Arctia plantaginis</name>
    <name type="common">Wood tiger moth</name>
    <name type="synonym">Phalaena plantaginis</name>
    <dbReference type="NCBI Taxonomy" id="874455"/>
    <lineage>
        <taxon>Eukaryota</taxon>
        <taxon>Metazoa</taxon>
        <taxon>Ecdysozoa</taxon>
        <taxon>Arthropoda</taxon>
        <taxon>Hexapoda</taxon>
        <taxon>Insecta</taxon>
        <taxon>Pterygota</taxon>
        <taxon>Neoptera</taxon>
        <taxon>Endopterygota</taxon>
        <taxon>Lepidoptera</taxon>
        <taxon>Glossata</taxon>
        <taxon>Ditrysia</taxon>
        <taxon>Noctuoidea</taxon>
        <taxon>Erebidae</taxon>
        <taxon>Arctiinae</taxon>
        <taxon>Arctia</taxon>
    </lineage>
</organism>
<keyword evidence="5" id="KW-0597">Phosphoprotein</keyword>
<dbReference type="Pfam" id="PF02188">
    <property type="entry name" value="GoLoco"/>
    <property type="match status" value="2"/>
</dbReference>
<dbReference type="GO" id="GO:0001965">
    <property type="term" value="F:G-protein alpha-subunit binding"/>
    <property type="evidence" value="ECO:0007669"/>
    <property type="project" value="TreeGrafter"/>
</dbReference>
<evidence type="ECO:0000256" key="2">
    <source>
        <dbReference type="ARBA" id="ARBA00004496"/>
    </source>
</evidence>
<keyword evidence="7" id="KW-0802">TPR repeat</keyword>
<dbReference type="EMBL" id="CADEBC010000602">
    <property type="protein sequence ID" value="CAB3258885.1"/>
    <property type="molecule type" value="Genomic_DNA"/>
</dbReference>
<dbReference type="Proteomes" id="UP000494106">
    <property type="component" value="Unassembled WGS sequence"/>
</dbReference>
<feature type="compositionally biased region" description="Polar residues" evidence="9">
    <location>
        <begin position="125"/>
        <end position="139"/>
    </location>
</feature>
<keyword evidence="3" id="KW-1003">Cell membrane</keyword>
<dbReference type="GO" id="GO:0016020">
    <property type="term" value="C:membrane"/>
    <property type="evidence" value="ECO:0007669"/>
    <property type="project" value="UniProtKB-SubCell"/>
</dbReference>
<sequence length="139" mass="15746">MKAYEDDMGSNEAMLDMITDLQSSRMDSQRAELRPVPKKPAKETSKGSSLPGLRHQNTVGPKPEDDFLDMIARVQGARLEDQRTEMPRPKPEEQRSKTVPDDDFFALLMRAQAGRMEDQRATIPLQDNRTNKGNSNSKK</sequence>
<dbReference type="InterPro" id="IPR011990">
    <property type="entry name" value="TPR-like_helical_dom_sf"/>
</dbReference>
<keyword evidence="6" id="KW-0677">Repeat</keyword>
<evidence type="ECO:0000256" key="5">
    <source>
        <dbReference type="ARBA" id="ARBA00022553"/>
    </source>
</evidence>
<comment type="subcellular location">
    <subcellularLocation>
        <location evidence="2">Cytoplasm</location>
    </subcellularLocation>
    <subcellularLocation>
        <location evidence="1">Membrane</location>
    </subcellularLocation>
</comment>
<dbReference type="AlphaFoldDB" id="A0A8S1BKC4"/>
<dbReference type="InterPro" id="IPR052386">
    <property type="entry name" value="GPSM"/>
</dbReference>
<dbReference type="InterPro" id="IPR003109">
    <property type="entry name" value="GoLoco_motif"/>
</dbReference>
<evidence type="ECO:0000256" key="4">
    <source>
        <dbReference type="ARBA" id="ARBA00022490"/>
    </source>
</evidence>
<gene>
    <name evidence="10" type="ORF">APLA_LOCUS16744</name>
</gene>
<dbReference type="Gene3D" id="1.25.40.10">
    <property type="entry name" value="Tetratricopeptide repeat domain"/>
    <property type="match status" value="1"/>
</dbReference>
<protein>
    <recommendedName>
        <fullName evidence="12">G-protein-signaling modulator 2-like</fullName>
    </recommendedName>
</protein>
<dbReference type="PANTHER" id="PTHR45954:SF1">
    <property type="entry name" value="LD33695P"/>
    <property type="match status" value="1"/>
</dbReference>
<evidence type="ECO:0000313" key="10">
    <source>
        <dbReference type="EMBL" id="CAB3258885.1"/>
    </source>
</evidence>
<dbReference type="OrthoDB" id="286233at2759"/>
<evidence type="ECO:0000256" key="8">
    <source>
        <dbReference type="ARBA" id="ARBA00023136"/>
    </source>
</evidence>
<evidence type="ECO:0000313" key="11">
    <source>
        <dbReference type="Proteomes" id="UP000494106"/>
    </source>
</evidence>
<dbReference type="SMART" id="SM00390">
    <property type="entry name" value="GoLoco"/>
    <property type="match status" value="3"/>
</dbReference>
<proteinExistence type="predicted"/>
<evidence type="ECO:0000256" key="7">
    <source>
        <dbReference type="ARBA" id="ARBA00022803"/>
    </source>
</evidence>
<evidence type="ECO:0000256" key="9">
    <source>
        <dbReference type="SAM" id="MobiDB-lite"/>
    </source>
</evidence>
<dbReference type="GO" id="GO:0000132">
    <property type="term" value="P:establishment of mitotic spindle orientation"/>
    <property type="evidence" value="ECO:0007669"/>
    <property type="project" value="TreeGrafter"/>
</dbReference>
<keyword evidence="11" id="KW-1185">Reference proteome</keyword>
<feature type="region of interest" description="Disordered" evidence="9">
    <location>
        <begin position="1"/>
        <end position="139"/>
    </location>
</feature>
<dbReference type="PANTHER" id="PTHR45954">
    <property type="entry name" value="LD33695P"/>
    <property type="match status" value="1"/>
</dbReference>
<evidence type="ECO:0000256" key="6">
    <source>
        <dbReference type="ARBA" id="ARBA00022737"/>
    </source>
</evidence>
<evidence type="ECO:0008006" key="12">
    <source>
        <dbReference type="Google" id="ProtNLM"/>
    </source>
</evidence>
<feature type="compositionally biased region" description="Basic and acidic residues" evidence="9">
    <location>
        <begin position="78"/>
        <end position="100"/>
    </location>
</feature>
<feature type="compositionally biased region" description="Basic and acidic residues" evidence="9">
    <location>
        <begin position="27"/>
        <end position="45"/>
    </location>
</feature>
<dbReference type="PROSITE" id="PS50877">
    <property type="entry name" value="GOLOCO"/>
    <property type="match status" value="3"/>
</dbReference>
<evidence type="ECO:0000256" key="3">
    <source>
        <dbReference type="ARBA" id="ARBA00022475"/>
    </source>
</evidence>
<accession>A0A8S1BKC4</accession>
<comment type="caution">
    <text evidence="10">The sequence shown here is derived from an EMBL/GenBank/DDBJ whole genome shotgun (WGS) entry which is preliminary data.</text>
</comment>
<name>A0A8S1BKC4_ARCPL</name>
<dbReference type="GO" id="GO:0005938">
    <property type="term" value="C:cell cortex"/>
    <property type="evidence" value="ECO:0007669"/>
    <property type="project" value="TreeGrafter"/>
</dbReference>
<reference evidence="10 11" key="1">
    <citation type="submission" date="2020-04" db="EMBL/GenBank/DDBJ databases">
        <authorList>
            <person name="Wallbank WR R."/>
            <person name="Pardo Diaz C."/>
            <person name="Kozak K."/>
            <person name="Martin S."/>
            <person name="Jiggins C."/>
            <person name="Moest M."/>
            <person name="Warren A I."/>
            <person name="Byers J.R.P. K."/>
            <person name="Montejo-Kovacevich G."/>
            <person name="Yen C E."/>
        </authorList>
    </citation>
    <scope>NUCLEOTIDE SEQUENCE [LARGE SCALE GENOMIC DNA]</scope>
</reference>
<dbReference type="GO" id="GO:0005092">
    <property type="term" value="F:GDP-dissociation inhibitor activity"/>
    <property type="evidence" value="ECO:0007669"/>
    <property type="project" value="TreeGrafter"/>
</dbReference>